<organism evidence="2 3">
    <name type="scientific">Drechslerella stenobrocha 248</name>
    <dbReference type="NCBI Taxonomy" id="1043628"/>
    <lineage>
        <taxon>Eukaryota</taxon>
        <taxon>Fungi</taxon>
        <taxon>Dikarya</taxon>
        <taxon>Ascomycota</taxon>
        <taxon>Pezizomycotina</taxon>
        <taxon>Orbiliomycetes</taxon>
        <taxon>Orbiliales</taxon>
        <taxon>Orbiliaceae</taxon>
        <taxon>Drechslerella</taxon>
    </lineage>
</organism>
<gene>
    <name evidence="2" type="ORF">DRE_01047</name>
</gene>
<dbReference type="OrthoDB" id="27483at2759"/>
<name>W7HYH3_9PEZI</name>
<evidence type="ECO:0000313" key="3">
    <source>
        <dbReference type="Proteomes" id="UP000024837"/>
    </source>
</evidence>
<evidence type="ECO:0000313" key="2">
    <source>
        <dbReference type="EMBL" id="EWC44988.1"/>
    </source>
</evidence>
<dbReference type="EMBL" id="KI966433">
    <property type="protein sequence ID" value="EWC44988.1"/>
    <property type="molecule type" value="Genomic_DNA"/>
</dbReference>
<dbReference type="HOGENOM" id="CLU_366819_0_0_1"/>
<protein>
    <submittedName>
        <fullName evidence="2">Uncharacterized protein</fullName>
    </submittedName>
</protein>
<reference evidence="2 3" key="1">
    <citation type="submission" date="2013-05" db="EMBL/GenBank/DDBJ databases">
        <title>Drechslerella stenobrocha genome reveals carnivorous origination and mechanical trapping mechanism of predatory fungi.</title>
        <authorList>
            <person name="Liu X."/>
            <person name="Zhang W."/>
            <person name="Liu K."/>
        </authorList>
    </citation>
    <scope>NUCLEOTIDE SEQUENCE [LARGE SCALE GENOMIC DNA]</scope>
    <source>
        <strain evidence="2 3">248</strain>
    </source>
</reference>
<dbReference type="AlphaFoldDB" id="W7HYH3"/>
<evidence type="ECO:0000256" key="1">
    <source>
        <dbReference type="SAM" id="MobiDB-lite"/>
    </source>
</evidence>
<feature type="region of interest" description="Disordered" evidence="1">
    <location>
        <begin position="1"/>
        <end position="20"/>
    </location>
</feature>
<sequence>MPDLMDFVPSVSPPDGGGAMQTGNTIQMEREGRESLRLELCRALQDPAALTATALHPGGMLARGCVSVTDAAAAAAASSDLLGFFRRFKSTDEPIGLVLNGQYSLEQRMQGFNDKDRHIVSDIVAAINKVGGIALLCGTAKFRIHKGQCENGLADRGMRSHSRGEMLPDFSKLQQRGFPLIVRDAEHVAGTYRRIPDGAVWRHAMYSLGSRLENPKPCREPEDPKSRGVERYSATCIMLWPTSEAESIAQQTADLNIPWDALLSLVNRPTAPHERDEQRYDVEFAKVQALIERCICRPPTDDQIQKAGKIVYRKLQTLPSDYVFRVGETELARCANLAVEDPCGDVYVRNTPEPSRHGLYALLKLKMLFPRNIQFSFNRAVNQLLGCLEVGLTPAVLCELIEAYEESGPQLICSFLRSAFRAHPNANLLQDLHREATVNSPPDHIARGILREPMLYGFNEIIIAGINARFSVAYLDQRLSALRPREDFVSDKYGWMGLGEPLREPFSDVFNGTGTPEHADRLVNYFEFLAGLPSPYRNHLLSALVKSIELPVYIRSCYLNPDIKAISDIHLDAASRILEKFTVLDLPILPGTANLRETIIKTTLVRYPVDKPERPSYYFPRWTSPPCEDAARCNTCSSINQFLQSDTEYLFSVELPAHQDASHYTAFTEQVNGRRRNFPTYAHQKGLIVTLTERPALRGIFEFMVVKEAGLRYERLRKGYDENVRVRKEVFGRISEPMDKNWRIGREVDRDYDVPDMQLN</sequence>
<dbReference type="Proteomes" id="UP000024837">
    <property type="component" value="Unassembled WGS sequence"/>
</dbReference>
<accession>W7HYH3</accession>
<keyword evidence="3" id="KW-1185">Reference proteome</keyword>
<proteinExistence type="predicted"/>